<evidence type="ECO:0000256" key="1">
    <source>
        <dbReference type="ARBA" id="ARBA00022723"/>
    </source>
</evidence>
<reference evidence="5 6" key="1">
    <citation type="submission" date="2016-11" db="EMBL/GenBank/DDBJ databases">
        <authorList>
            <person name="Jaros S."/>
            <person name="Januszkiewicz K."/>
            <person name="Wedrychowicz H."/>
        </authorList>
    </citation>
    <scope>NUCLEOTIDE SEQUENCE [LARGE SCALE GENOMIC DNA]</scope>
    <source>
        <strain evidence="5 6">DSM 15970</strain>
    </source>
</reference>
<dbReference type="OrthoDB" id="430408at2"/>
<dbReference type="EMBL" id="FQYT01000013">
    <property type="protein sequence ID" value="SHJ14115.1"/>
    <property type="molecule type" value="Genomic_DNA"/>
</dbReference>
<feature type="domain" description="4Fe-4S ferredoxin-type" evidence="4">
    <location>
        <begin position="379"/>
        <end position="409"/>
    </location>
</feature>
<keyword evidence="2" id="KW-0408">Iron</keyword>
<evidence type="ECO:0000313" key="5">
    <source>
        <dbReference type="EMBL" id="SHJ14115.1"/>
    </source>
</evidence>
<dbReference type="InterPro" id="IPR052977">
    <property type="entry name" value="Polyferredoxin-like_ET"/>
</dbReference>
<organism evidence="5 6">
    <name type="scientific">Parasporobacterium paucivorans DSM 15970</name>
    <dbReference type="NCBI Taxonomy" id="1122934"/>
    <lineage>
        <taxon>Bacteria</taxon>
        <taxon>Bacillati</taxon>
        <taxon>Bacillota</taxon>
        <taxon>Clostridia</taxon>
        <taxon>Lachnospirales</taxon>
        <taxon>Lachnospiraceae</taxon>
        <taxon>Parasporobacterium</taxon>
    </lineage>
</organism>
<dbReference type="InterPro" id="IPR017900">
    <property type="entry name" value="4Fe4S_Fe_S_CS"/>
</dbReference>
<accession>A0A1M6GW30</accession>
<dbReference type="Gene3D" id="3.30.70.20">
    <property type="match status" value="1"/>
</dbReference>
<dbReference type="PANTHER" id="PTHR43193:SF2">
    <property type="entry name" value="POLYFERREDOXIN PROTEIN FWDF"/>
    <property type="match status" value="1"/>
</dbReference>
<evidence type="ECO:0000259" key="4">
    <source>
        <dbReference type="PROSITE" id="PS51379"/>
    </source>
</evidence>
<keyword evidence="6" id="KW-1185">Reference proteome</keyword>
<dbReference type="GO" id="GO:0046872">
    <property type="term" value="F:metal ion binding"/>
    <property type="evidence" value="ECO:0007669"/>
    <property type="project" value="UniProtKB-KW"/>
</dbReference>
<dbReference type="RefSeq" id="WP_073993652.1">
    <property type="nucleotide sequence ID" value="NZ_FQYT01000013.1"/>
</dbReference>
<dbReference type="PROSITE" id="PS51379">
    <property type="entry name" value="4FE4S_FER_2"/>
    <property type="match status" value="2"/>
</dbReference>
<keyword evidence="3" id="KW-0411">Iron-sulfur</keyword>
<dbReference type="Pfam" id="PF12838">
    <property type="entry name" value="Fer4_7"/>
    <property type="match status" value="1"/>
</dbReference>
<dbReference type="Pfam" id="PF04432">
    <property type="entry name" value="FrhB_FdhB_C"/>
    <property type="match status" value="1"/>
</dbReference>
<dbReference type="Pfam" id="PF04230">
    <property type="entry name" value="PS_pyruv_trans"/>
    <property type="match status" value="1"/>
</dbReference>
<dbReference type="GO" id="GO:0051536">
    <property type="term" value="F:iron-sulfur cluster binding"/>
    <property type="evidence" value="ECO:0007669"/>
    <property type="project" value="UniProtKB-KW"/>
</dbReference>
<proteinExistence type="predicted"/>
<gene>
    <name evidence="5" type="ORF">SAMN02745691_01408</name>
</gene>
<keyword evidence="1" id="KW-0479">Metal-binding</keyword>
<evidence type="ECO:0000256" key="2">
    <source>
        <dbReference type="ARBA" id="ARBA00023004"/>
    </source>
</evidence>
<evidence type="ECO:0000313" key="6">
    <source>
        <dbReference type="Proteomes" id="UP000184342"/>
    </source>
</evidence>
<dbReference type="SUPFAM" id="SSF54862">
    <property type="entry name" value="4Fe-4S ferredoxins"/>
    <property type="match status" value="1"/>
</dbReference>
<evidence type="ECO:0000256" key="3">
    <source>
        <dbReference type="ARBA" id="ARBA00023014"/>
    </source>
</evidence>
<dbReference type="AlphaFoldDB" id="A0A1M6GW30"/>
<protein>
    <submittedName>
        <fullName evidence="5">Coenzyme F420-reducing hydrogenase, beta subunit</fullName>
    </submittedName>
</protein>
<dbReference type="PROSITE" id="PS00198">
    <property type="entry name" value="4FE4S_FER_1"/>
    <property type="match status" value="1"/>
</dbReference>
<dbReference type="InterPro" id="IPR007345">
    <property type="entry name" value="Polysacch_pyruvyl_Trfase"/>
</dbReference>
<name>A0A1M6GW30_9FIRM</name>
<dbReference type="InterPro" id="IPR007525">
    <property type="entry name" value="FrhB_FdhB_C"/>
</dbReference>
<dbReference type="PANTHER" id="PTHR43193">
    <property type="match status" value="1"/>
</dbReference>
<sequence>MKKAAIMTWFHYNNFGTALQVTALYNSIRKAGYEADVIHYVPHGRLVTLKDKKHFAYYARKAVRKITHVHKDELEIRDEKRNAAFEKFREQHITLTYKCRTASDLYRLNDLYDSFVCGSDLIWSPSWFNPKYFLDFVRDTDKMIAYAPSIGQTDILDPCVKKRMKESIERFRHLSVREEQGSRAIRQICGKDAFVALDPTFLLSADEWTGFASEGKSEEPYILSYFLGDDNEENWHHVKMLSEKIKIPVKVIPVCNDDYKRGFAAEDGVGPAEFIHLIRDAAFVCTDSFHGTIFSIIFKVPFYTYERYSNNDKNSRNSRIHNILQISGLKERLVINKSQVNPEPMDCRFEGAMERIEEEKRKSLVFLHDALSKSMASENHLSFEITNTCCGCGSCQAICDQGAVRIIRNRDGFWAAQVEQKKCTRCGVCVEVCPFNGETTGNLSEKEQALFAIRSREEKIRNASASGGAAYEIARMLHTRGYIISGCSYDAGKREASHEMAVEGEMLKLANFQGSKYIQSNSADLFLKAKNIRQKAAIFGTPCQISGMDKLLQKENRRDQFVLVDIVCRGIPTWNLWKKYLQQGALEHGYGLAPRVVFRDKSGGKKIHIRIEGNAKEYTCTETKDLFYRFYLLGHVYMPSCYECLFRRGSAADIRLGDFWEGRYREPGDRATLAAAFTAKGREVLEELCKGEQVESEAIRQKDIRSEENMENPIRPVFYEDLMKDLYEEETSLKDLADIYCLGFESDKIMKPVLGLYEKIKT</sequence>
<dbReference type="Proteomes" id="UP000184342">
    <property type="component" value="Unassembled WGS sequence"/>
</dbReference>
<dbReference type="STRING" id="1122934.SAMN02745691_01408"/>
<dbReference type="InterPro" id="IPR017896">
    <property type="entry name" value="4Fe4S_Fe-S-bd"/>
</dbReference>
<feature type="domain" description="4Fe-4S ferredoxin-type" evidence="4">
    <location>
        <begin position="414"/>
        <end position="443"/>
    </location>
</feature>